<dbReference type="Proteomes" id="UP000011859">
    <property type="component" value="Chromosome"/>
</dbReference>
<evidence type="ECO:0000313" key="3">
    <source>
        <dbReference type="Proteomes" id="UP000011859"/>
    </source>
</evidence>
<dbReference type="STRING" id="666685.R2APBS1_1580"/>
<evidence type="ECO:0000313" key="2">
    <source>
        <dbReference type="EMBL" id="AGG88722.1"/>
    </source>
</evidence>
<accession>M4NFB4</accession>
<dbReference type="InterPro" id="IPR041916">
    <property type="entry name" value="Anti_sigma_zinc_sf"/>
</dbReference>
<keyword evidence="1" id="KW-1133">Transmembrane helix</keyword>
<dbReference type="RefSeq" id="WP_015447495.1">
    <property type="nucleotide sequence ID" value="NC_020541.1"/>
</dbReference>
<sequence>MNPIDDDTLQAYVDGELDAAGVARIDAALARDDVLARRVRQMQALNAQLHAAFDPVLDEPVPARLSARLQPQATPTAPLTLLAGGRGADATRRRAPRRWLMPGAALAASITLLAVGLWWWHAGNELVRMRNGEPYAAGVLGQALDQALASEPDAHAPVAIGLSFRAADGQVCRTFTVRTPPARAGLACRATAGWVLPVLGPSVPAEGGELRQAASSLPPAVQAAVDARLRGNVFDAQQERAARAAGWR</sequence>
<organism evidence="2 3">
    <name type="scientific">Rhodanobacter denitrificans</name>
    <dbReference type="NCBI Taxonomy" id="666685"/>
    <lineage>
        <taxon>Bacteria</taxon>
        <taxon>Pseudomonadati</taxon>
        <taxon>Pseudomonadota</taxon>
        <taxon>Gammaproteobacteria</taxon>
        <taxon>Lysobacterales</taxon>
        <taxon>Rhodanobacteraceae</taxon>
        <taxon>Rhodanobacter</taxon>
    </lineage>
</organism>
<keyword evidence="1" id="KW-0812">Transmembrane</keyword>
<dbReference type="eggNOG" id="COG5662">
    <property type="taxonomic scope" value="Bacteria"/>
</dbReference>
<reference evidence="2 3" key="1">
    <citation type="submission" date="2012-04" db="EMBL/GenBank/DDBJ databases">
        <title>Complete genome of Rhodanobacter sp. 2APBS1.</title>
        <authorList>
            <consortium name="US DOE Joint Genome Institute"/>
            <person name="Huntemann M."/>
            <person name="Wei C.-L."/>
            <person name="Han J."/>
            <person name="Detter J.C."/>
            <person name="Han C."/>
            <person name="Tapia R."/>
            <person name="Munk A.C.C."/>
            <person name="Chen A."/>
            <person name="Krypides N."/>
            <person name="Mavromatis K."/>
            <person name="Markowitz V."/>
            <person name="Szeto E."/>
            <person name="Ivanova N."/>
            <person name="Mikhailova N."/>
            <person name="Ovchinnikova G."/>
            <person name="Pagani I."/>
            <person name="Pati A."/>
            <person name="Goodwin L."/>
            <person name="Peters L."/>
            <person name="Pitluck S."/>
            <person name="Woyke T."/>
            <person name="Prakash O."/>
            <person name="Elkins J."/>
            <person name="Brown S."/>
            <person name="Palumbo A."/>
            <person name="Hemme C."/>
            <person name="Zhou J."/>
            <person name="Watson D."/>
            <person name="Jardine P."/>
            <person name="Kostka J."/>
            <person name="Green S."/>
        </authorList>
    </citation>
    <scope>NUCLEOTIDE SEQUENCE [LARGE SCALE GENOMIC DNA]</scope>
    <source>
        <strain evidence="2 3">2APBS1</strain>
    </source>
</reference>
<keyword evidence="1" id="KW-0472">Membrane</keyword>
<name>M4NFB4_9GAMM</name>
<dbReference type="AlphaFoldDB" id="M4NFB4"/>
<dbReference type="EMBL" id="CP003470">
    <property type="protein sequence ID" value="AGG88722.1"/>
    <property type="molecule type" value="Genomic_DNA"/>
</dbReference>
<evidence type="ECO:0000256" key="1">
    <source>
        <dbReference type="SAM" id="Phobius"/>
    </source>
</evidence>
<dbReference type="Gene3D" id="1.10.10.1320">
    <property type="entry name" value="Anti-sigma factor, zinc-finger domain"/>
    <property type="match status" value="1"/>
</dbReference>
<evidence type="ECO:0008006" key="4">
    <source>
        <dbReference type="Google" id="ProtNLM"/>
    </source>
</evidence>
<dbReference type="HOGENOM" id="CLU_092800_0_0_6"/>
<dbReference type="KEGG" id="rhd:R2APBS1_1580"/>
<feature type="transmembrane region" description="Helical" evidence="1">
    <location>
        <begin position="99"/>
        <end position="120"/>
    </location>
</feature>
<dbReference type="OrthoDB" id="5702022at2"/>
<proteinExistence type="predicted"/>
<protein>
    <recommendedName>
        <fullName evidence="4">Anti-sigma factor</fullName>
    </recommendedName>
</protein>
<keyword evidence="3" id="KW-1185">Reference proteome</keyword>
<gene>
    <name evidence="2" type="ORF">R2APBS1_1580</name>
</gene>